<evidence type="ECO:0000256" key="1">
    <source>
        <dbReference type="SAM" id="Phobius"/>
    </source>
</evidence>
<evidence type="ECO:0008006" key="4">
    <source>
        <dbReference type="Google" id="ProtNLM"/>
    </source>
</evidence>
<keyword evidence="1" id="KW-1133">Transmembrane helix</keyword>
<dbReference type="AlphaFoldDB" id="A0A143HHB8"/>
<dbReference type="InterPro" id="IPR010001">
    <property type="entry name" value="BofA"/>
</dbReference>
<gene>
    <name evidence="2" type="ORF">ATY39_15250</name>
</gene>
<dbReference type="RefSeq" id="WP_066791252.1">
    <property type="nucleotide sequence ID" value="NZ_CP014806.1"/>
</dbReference>
<dbReference type="STRING" id="241244.ATY39_15250"/>
<keyword evidence="1" id="KW-0812">Transmembrane</keyword>
<dbReference type="EMBL" id="CP014806">
    <property type="protein sequence ID" value="AMX00652.1"/>
    <property type="molecule type" value="Genomic_DNA"/>
</dbReference>
<feature type="transmembrane region" description="Helical" evidence="1">
    <location>
        <begin position="6"/>
        <end position="23"/>
    </location>
</feature>
<proteinExistence type="predicted"/>
<reference evidence="2 3" key="1">
    <citation type="journal article" date="2016" name="Genome Announc.">
        <title>Whole-Genome Sequence of Rummeliibacillus stabekisii Strain PP9 Isolated from Antarctic Soil.</title>
        <authorList>
            <person name="da Mota F.F."/>
            <person name="Vollu R.E."/>
            <person name="Jurelevicius D."/>
            <person name="Seldin L."/>
        </authorList>
    </citation>
    <scope>NUCLEOTIDE SEQUENCE [LARGE SCALE GENOMIC DNA]</scope>
    <source>
        <strain evidence="2 3">PP9</strain>
    </source>
</reference>
<keyword evidence="1" id="KW-0472">Membrane</keyword>
<dbReference type="Proteomes" id="UP000076021">
    <property type="component" value="Chromosome"/>
</dbReference>
<dbReference type="OrthoDB" id="2455917at2"/>
<feature type="transmembrane region" description="Helical" evidence="1">
    <location>
        <begin position="64"/>
        <end position="87"/>
    </location>
</feature>
<evidence type="ECO:0000313" key="3">
    <source>
        <dbReference type="Proteomes" id="UP000076021"/>
    </source>
</evidence>
<sequence>MAKLIISLIGVLFVFYLLVKKPKGIRKILELLSNVVFRITLSFCLLYMLSYGAGYIGIWVPLNFASILIVAILGMPGAILVMALTLLNHFLL</sequence>
<dbReference type="KEGG" id="rst:ATY39_15250"/>
<feature type="transmembrane region" description="Helical" evidence="1">
    <location>
        <begin position="35"/>
        <end position="58"/>
    </location>
</feature>
<dbReference type="Pfam" id="PF07441">
    <property type="entry name" value="BofA"/>
    <property type="match status" value="1"/>
</dbReference>
<protein>
    <recommendedName>
        <fullName evidence="4">Pro-sigmaK processing inhibitor BofA</fullName>
    </recommendedName>
</protein>
<name>A0A143HHB8_9BACL</name>
<reference evidence="3" key="2">
    <citation type="submission" date="2016-03" db="EMBL/GenBank/DDBJ databases">
        <authorList>
            <person name="Seldin L."/>
        </authorList>
    </citation>
    <scope>NUCLEOTIDE SEQUENCE [LARGE SCALE GENOMIC DNA]</scope>
    <source>
        <strain evidence="3">PP9</strain>
    </source>
</reference>
<accession>A0A143HHB8</accession>
<organism evidence="2 3">
    <name type="scientific">Rummeliibacillus stabekisii</name>
    <dbReference type="NCBI Taxonomy" id="241244"/>
    <lineage>
        <taxon>Bacteria</taxon>
        <taxon>Bacillati</taxon>
        <taxon>Bacillota</taxon>
        <taxon>Bacilli</taxon>
        <taxon>Bacillales</taxon>
        <taxon>Caryophanaceae</taxon>
        <taxon>Rummeliibacillus</taxon>
    </lineage>
</organism>
<evidence type="ECO:0000313" key="2">
    <source>
        <dbReference type="EMBL" id="AMX00652.1"/>
    </source>
</evidence>
<keyword evidence="3" id="KW-1185">Reference proteome</keyword>